<dbReference type="FunFam" id="3.20.20.450:FF:000001">
    <property type="entry name" value="Cyclic di-GMP phosphodiesterase yahA"/>
    <property type="match status" value="1"/>
</dbReference>
<evidence type="ECO:0000256" key="1">
    <source>
        <dbReference type="ARBA" id="ARBA00051114"/>
    </source>
</evidence>
<dbReference type="PROSITE" id="PS50113">
    <property type="entry name" value="PAC"/>
    <property type="match status" value="4"/>
</dbReference>
<dbReference type="CDD" id="cd00130">
    <property type="entry name" value="PAS"/>
    <property type="match status" value="3"/>
</dbReference>
<reference evidence="7" key="1">
    <citation type="submission" date="2018-05" db="EMBL/GenBank/DDBJ databases">
        <authorList>
            <person name="Feng T."/>
        </authorList>
    </citation>
    <scope>NUCLEOTIDE SEQUENCE [LARGE SCALE GENOMIC DNA]</scope>
    <source>
        <strain evidence="7">S27</strain>
    </source>
</reference>
<dbReference type="SUPFAM" id="SSF55785">
    <property type="entry name" value="PYP-like sensor domain (PAS domain)"/>
    <property type="match status" value="5"/>
</dbReference>
<feature type="domain" description="PAS" evidence="2">
    <location>
        <begin position="199"/>
        <end position="243"/>
    </location>
</feature>
<dbReference type="Pfam" id="PF08448">
    <property type="entry name" value="PAS_4"/>
    <property type="match status" value="5"/>
</dbReference>
<dbReference type="PANTHER" id="PTHR44757:SF2">
    <property type="entry name" value="BIOFILM ARCHITECTURE MAINTENANCE PROTEIN MBAA"/>
    <property type="match status" value="1"/>
</dbReference>
<feature type="domain" description="PAC" evidence="3">
    <location>
        <begin position="651"/>
        <end position="703"/>
    </location>
</feature>
<evidence type="ECO:0000259" key="2">
    <source>
        <dbReference type="PROSITE" id="PS50112"/>
    </source>
</evidence>
<evidence type="ECO:0008006" key="8">
    <source>
        <dbReference type="Google" id="ProtNLM"/>
    </source>
</evidence>
<dbReference type="FunFam" id="3.30.70.270:FF:000001">
    <property type="entry name" value="Diguanylate cyclase domain protein"/>
    <property type="match status" value="1"/>
</dbReference>
<dbReference type="SMART" id="SM00091">
    <property type="entry name" value="PAS"/>
    <property type="match status" value="5"/>
</dbReference>
<dbReference type="PROSITE" id="PS50883">
    <property type="entry name" value="EAL"/>
    <property type="match status" value="1"/>
</dbReference>
<evidence type="ECO:0000259" key="5">
    <source>
        <dbReference type="PROSITE" id="PS50887"/>
    </source>
</evidence>
<feature type="domain" description="PAC" evidence="3">
    <location>
        <begin position="272"/>
        <end position="324"/>
    </location>
</feature>
<evidence type="ECO:0000259" key="4">
    <source>
        <dbReference type="PROSITE" id="PS50883"/>
    </source>
</evidence>
<dbReference type="AlphaFoldDB" id="A0A370NA01"/>
<feature type="domain" description="GGDEF" evidence="5">
    <location>
        <begin position="735"/>
        <end position="868"/>
    </location>
</feature>
<sequence>MTFDIEQRTEQFLNIAKEIDAIGAELQASTQDVPKDSTGTRLHALSRLLRDLSAEVAAEVAVDIGRHSGMRETLAASERQFRSLAENLPDNIARWDCLGHYLYINPTHERTLRRPAAEVIGTRIPASHDHVVAAIARVVATGEAQPFVRQTVRDEKGEARVHEVSLIPERDAEGQIVSVLGIGRDVTRQAQTEDALAASERQFRSLAENLPNYLARHTTRAEFVYLNPGLEALFGRGFDEVAGTTPTQLYPDGRFADYEGAILETARTGEEGQLELRFTMEDGQQGIHLIHMVAERDEAGVVASVLAIGLDITERRRAEQDLKRALDFAEGIIAAIPDLLFELDRDGRYLNVWAKNPDLLASPATTLLGRTVGEVLPAQQASASMQAIRAADRQGVTYGHTIPFDLPDGSRRWFEHSLAKKPGETPATDTFLALSRDVTARAHAEQALDTARVRLLSVLQTIPDMVWLKDTDGVYLSCNHAFERMIGRRESDIIGKTDYDLFNAEEAEFNREKDRAAIEARRICINEEWVTYQGASERALAEKRKVPLFDADGNVVGVLGVERDITERKRIEEMLASREREFRTLVEHSPDTIARYDKGFRRVYVNPTFAALIEGGAAALVGKKPSECPGGPNTLLYEQKLGEVFASGKASEFELNWTEKDGAEHCHLIKLAPEPGAHGTVEHVLAVGRDISELHVSRRQIHQLAYYDPLTALPNRILFNERLRRMIADGAARGQQACVMMIDMDRFKGINDTMGHAVGDELLREAASRLSTCVRLCDTVARFGGDEFAILLPDLCAHSILEDISRTILSRFDERFMLNGKEVFVSCSIGVAVYPLDSVDADDLMKYADSAMYSAKRSGRRGFRFYSKDLTVDATAHLLLESELRHAIERGELELHYQPKVSLGDNEVIGSEALLRWTRPGVGLVPPGQFIPIAEETGLIADLGEWVLRDACRTAAEWNVEGAALHKVAVNLSANQFQFGNLASMVEEILADTGCRAEWLELEITESVLLEEDGSILSTLSALKSMGLSIAVDDFGTGYSALSYLARFPIDTLKIDRSFVQKVTTDQRHAELVKAILLIAQCLGQQVVAEGVETAEQAAFLQANGCQVAQGYLYSKPLPKREMTPMPRYLIARKPETIDPTAGPALDAGAECLGQN</sequence>
<dbReference type="InterPro" id="IPR000700">
    <property type="entry name" value="PAS-assoc_C"/>
</dbReference>
<dbReference type="InterPro" id="IPR013656">
    <property type="entry name" value="PAS_4"/>
</dbReference>
<dbReference type="SMART" id="SM00086">
    <property type="entry name" value="PAC"/>
    <property type="match status" value="4"/>
</dbReference>
<dbReference type="NCBIfam" id="TIGR00229">
    <property type="entry name" value="sensory_box"/>
    <property type="match status" value="4"/>
</dbReference>
<dbReference type="EMBL" id="QHKS01000007">
    <property type="protein sequence ID" value="RDK02409.1"/>
    <property type="molecule type" value="Genomic_DNA"/>
</dbReference>
<dbReference type="CDD" id="cd01949">
    <property type="entry name" value="GGDEF"/>
    <property type="match status" value="1"/>
</dbReference>
<comment type="catalytic activity">
    <reaction evidence="1">
        <text>3',3'-c-di-GMP + H2O = 5'-phosphoguanylyl(3'-&gt;5')guanosine + H(+)</text>
        <dbReference type="Rhea" id="RHEA:24902"/>
        <dbReference type="ChEBI" id="CHEBI:15377"/>
        <dbReference type="ChEBI" id="CHEBI:15378"/>
        <dbReference type="ChEBI" id="CHEBI:58754"/>
        <dbReference type="ChEBI" id="CHEBI:58805"/>
        <dbReference type="EC" id="3.1.4.52"/>
    </reaction>
    <physiologicalReaction direction="left-to-right" evidence="1">
        <dbReference type="Rhea" id="RHEA:24903"/>
    </physiologicalReaction>
</comment>
<dbReference type="InterPro" id="IPR052155">
    <property type="entry name" value="Biofilm_reg_signaling"/>
</dbReference>
<dbReference type="GO" id="GO:0071111">
    <property type="term" value="F:cyclic-guanylate-specific phosphodiesterase activity"/>
    <property type="evidence" value="ECO:0007669"/>
    <property type="project" value="UniProtKB-EC"/>
</dbReference>
<dbReference type="InterPro" id="IPR001633">
    <property type="entry name" value="EAL_dom"/>
</dbReference>
<dbReference type="InterPro" id="IPR035965">
    <property type="entry name" value="PAS-like_dom_sf"/>
</dbReference>
<dbReference type="PROSITE" id="PS50112">
    <property type="entry name" value="PAS"/>
    <property type="match status" value="3"/>
</dbReference>
<accession>A0A370NA01</accession>
<dbReference type="Proteomes" id="UP000254875">
    <property type="component" value="Unassembled WGS sequence"/>
</dbReference>
<dbReference type="Pfam" id="PF00990">
    <property type="entry name" value="GGDEF"/>
    <property type="match status" value="1"/>
</dbReference>
<keyword evidence="7" id="KW-1185">Reference proteome</keyword>
<feature type="domain" description="PAC" evidence="3">
    <location>
        <begin position="145"/>
        <end position="198"/>
    </location>
</feature>
<gene>
    <name evidence="6" type="ORF">DLM46_12495</name>
</gene>
<dbReference type="InterPro" id="IPR029787">
    <property type="entry name" value="Nucleotide_cyclase"/>
</dbReference>
<evidence type="ECO:0000313" key="6">
    <source>
        <dbReference type="EMBL" id="RDK02409.1"/>
    </source>
</evidence>
<dbReference type="PROSITE" id="PS50887">
    <property type="entry name" value="GGDEF"/>
    <property type="match status" value="1"/>
</dbReference>
<dbReference type="CDD" id="cd01948">
    <property type="entry name" value="EAL"/>
    <property type="match status" value="1"/>
</dbReference>
<dbReference type="Gene3D" id="3.30.450.20">
    <property type="entry name" value="PAS domain"/>
    <property type="match status" value="5"/>
</dbReference>
<dbReference type="InterPro" id="IPR001610">
    <property type="entry name" value="PAC"/>
</dbReference>
<feature type="domain" description="EAL" evidence="4">
    <location>
        <begin position="877"/>
        <end position="1131"/>
    </location>
</feature>
<dbReference type="Pfam" id="PF00563">
    <property type="entry name" value="EAL"/>
    <property type="match status" value="1"/>
</dbReference>
<evidence type="ECO:0000313" key="7">
    <source>
        <dbReference type="Proteomes" id="UP000254875"/>
    </source>
</evidence>
<organism evidence="6 7">
    <name type="scientific">Paraburkholderia lacunae</name>
    <dbReference type="NCBI Taxonomy" id="2211104"/>
    <lineage>
        <taxon>Bacteria</taxon>
        <taxon>Pseudomonadati</taxon>
        <taxon>Pseudomonadota</taxon>
        <taxon>Betaproteobacteria</taxon>
        <taxon>Burkholderiales</taxon>
        <taxon>Burkholderiaceae</taxon>
        <taxon>Paraburkholderia</taxon>
    </lineage>
</organism>
<dbReference type="Gene3D" id="3.20.20.450">
    <property type="entry name" value="EAL domain"/>
    <property type="match status" value="1"/>
</dbReference>
<proteinExistence type="predicted"/>
<evidence type="ECO:0000259" key="3">
    <source>
        <dbReference type="PROSITE" id="PS50113"/>
    </source>
</evidence>
<dbReference type="InterPro" id="IPR000160">
    <property type="entry name" value="GGDEF_dom"/>
</dbReference>
<comment type="caution">
    <text evidence="6">The sequence shown here is derived from an EMBL/GenBank/DDBJ whole genome shotgun (WGS) entry which is preliminary data.</text>
</comment>
<dbReference type="SUPFAM" id="SSF55073">
    <property type="entry name" value="Nucleotide cyclase"/>
    <property type="match status" value="1"/>
</dbReference>
<dbReference type="InterPro" id="IPR000014">
    <property type="entry name" value="PAS"/>
</dbReference>
<name>A0A370NA01_9BURK</name>
<dbReference type="SUPFAM" id="SSF141868">
    <property type="entry name" value="EAL domain-like"/>
    <property type="match status" value="1"/>
</dbReference>
<dbReference type="RefSeq" id="WP_208866267.1">
    <property type="nucleotide sequence ID" value="NZ_QHKS01000007.1"/>
</dbReference>
<dbReference type="InterPro" id="IPR035919">
    <property type="entry name" value="EAL_sf"/>
</dbReference>
<feature type="domain" description="PAS" evidence="2">
    <location>
        <begin position="451"/>
        <end position="521"/>
    </location>
</feature>
<dbReference type="GO" id="GO:0071732">
    <property type="term" value="P:cellular response to nitric oxide"/>
    <property type="evidence" value="ECO:0007669"/>
    <property type="project" value="UniProtKB-ARBA"/>
</dbReference>
<dbReference type="NCBIfam" id="TIGR00254">
    <property type="entry name" value="GGDEF"/>
    <property type="match status" value="1"/>
</dbReference>
<protein>
    <recommendedName>
        <fullName evidence="8">GGDEF domain-containing protein</fullName>
    </recommendedName>
</protein>
<feature type="domain" description="PAC" evidence="3">
    <location>
        <begin position="516"/>
        <end position="577"/>
    </location>
</feature>
<dbReference type="InterPro" id="IPR043128">
    <property type="entry name" value="Rev_trsase/Diguanyl_cyclase"/>
</dbReference>
<dbReference type="SMART" id="SM00267">
    <property type="entry name" value="GGDEF"/>
    <property type="match status" value="1"/>
</dbReference>
<dbReference type="SMART" id="SM00052">
    <property type="entry name" value="EAL"/>
    <property type="match status" value="1"/>
</dbReference>
<feature type="domain" description="PAS" evidence="2">
    <location>
        <begin position="77"/>
        <end position="121"/>
    </location>
</feature>
<dbReference type="PANTHER" id="PTHR44757">
    <property type="entry name" value="DIGUANYLATE CYCLASE DGCP"/>
    <property type="match status" value="1"/>
</dbReference>
<dbReference type="Gene3D" id="3.30.70.270">
    <property type="match status" value="1"/>
</dbReference>